<proteinExistence type="predicted"/>
<evidence type="ECO:0000313" key="2">
    <source>
        <dbReference type="EMBL" id="GAH33307.1"/>
    </source>
</evidence>
<accession>X1EL39</accession>
<dbReference type="EMBL" id="BARU01011791">
    <property type="protein sequence ID" value="GAH33307.1"/>
    <property type="molecule type" value="Genomic_DNA"/>
</dbReference>
<comment type="caution">
    <text evidence="2">The sequence shown here is derived from an EMBL/GenBank/DDBJ whole genome shotgun (WGS) entry which is preliminary data.</text>
</comment>
<sequence>MKERLSREVIAMRIAKEFFDGAVVNLGIGIPTLVSSFVPEGIQVIYHTENGALGFGPVVTSDELEEKADIDLTNAGGQYVTPLPGMSFFHHADS</sequence>
<feature type="non-terminal residue" evidence="2">
    <location>
        <position position="94"/>
    </location>
</feature>
<keyword evidence="1" id="KW-0808">Transferase</keyword>
<protein>
    <recommendedName>
        <fullName evidence="3">Succinyl-CoA--3-ketoacid-CoA transferase</fullName>
    </recommendedName>
</protein>
<dbReference type="InterPro" id="IPR037171">
    <property type="entry name" value="NagB/RpiA_transferase-like"/>
</dbReference>
<evidence type="ECO:0000256" key="1">
    <source>
        <dbReference type="ARBA" id="ARBA00022679"/>
    </source>
</evidence>
<dbReference type="Gene3D" id="3.40.1080.10">
    <property type="entry name" value="Glutaconate Coenzyme A-transferase"/>
    <property type="match status" value="1"/>
</dbReference>
<dbReference type="InterPro" id="IPR004165">
    <property type="entry name" value="CoA_trans_fam_I"/>
</dbReference>
<name>X1EL39_9ZZZZ</name>
<dbReference type="GO" id="GO:0008410">
    <property type="term" value="F:CoA-transferase activity"/>
    <property type="evidence" value="ECO:0007669"/>
    <property type="project" value="InterPro"/>
</dbReference>
<dbReference type="SUPFAM" id="SSF100950">
    <property type="entry name" value="NagB/RpiA/CoA transferase-like"/>
    <property type="match status" value="1"/>
</dbReference>
<dbReference type="Pfam" id="PF01144">
    <property type="entry name" value="CoA_trans"/>
    <property type="match status" value="1"/>
</dbReference>
<organism evidence="2">
    <name type="scientific">marine sediment metagenome</name>
    <dbReference type="NCBI Taxonomy" id="412755"/>
    <lineage>
        <taxon>unclassified sequences</taxon>
        <taxon>metagenomes</taxon>
        <taxon>ecological metagenomes</taxon>
    </lineage>
</organism>
<dbReference type="PANTHER" id="PTHR13707">
    <property type="entry name" value="KETOACID-COENZYME A TRANSFERASE"/>
    <property type="match status" value="1"/>
</dbReference>
<gene>
    <name evidence="2" type="ORF">S03H2_22016</name>
</gene>
<reference evidence="2" key="1">
    <citation type="journal article" date="2014" name="Front. Microbiol.">
        <title>High frequency of phylogenetically diverse reductive dehalogenase-homologous genes in deep subseafloor sedimentary metagenomes.</title>
        <authorList>
            <person name="Kawai M."/>
            <person name="Futagami T."/>
            <person name="Toyoda A."/>
            <person name="Takaki Y."/>
            <person name="Nishi S."/>
            <person name="Hori S."/>
            <person name="Arai W."/>
            <person name="Tsubouchi T."/>
            <person name="Morono Y."/>
            <person name="Uchiyama I."/>
            <person name="Ito T."/>
            <person name="Fujiyama A."/>
            <person name="Inagaki F."/>
            <person name="Takami H."/>
        </authorList>
    </citation>
    <scope>NUCLEOTIDE SEQUENCE</scope>
    <source>
        <strain evidence="2">Expedition CK06-06</strain>
    </source>
</reference>
<evidence type="ECO:0008006" key="3">
    <source>
        <dbReference type="Google" id="ProtNLM"/>
    </source>
</evidence>
<dbReference type="PANTHER" id="PTHR13707:SF60">
    <property type="entry name" value="ACETATE COA-TRANSFERASE SUBUNIT ALPHA"/>
    <property type="match status" value="1"/>
</dbReference>
<dbReference type="AlphaFoldDB" id="X1EL39"/>